<dbReference type="SMART" id="SM00014">
    <property type="entry name" value="acidPPc"/>
    <property type="match status" value="1"/>
</dbReference>
<feature type="transmembrane region" description="Helical" evidence="1">
    <location>
        <begin position="28"/>
        <end position="47"/>
    </location>
</feature>
<keyword evidence="1" id="KW-0812">Transmembrane</keyword>
<dbReference type="AlphaFoldDB" id="W9GDI7"/>
<feature type="transmembrane region" description="Helical" evidence="1">
    <location>
        <begin position="207"/>
        <end position="225"/>
    </location>
</feature>
<keyword evidence="1" id="KW-0472">Membrane</keyword>
<dbReference type="eggNOG" id="COG0671">
    <property type="taxonomic scope" value="Bacteria"/>
</dbReference>
<dbReference type="Proteomes" id="UP000019489">
    <property type="component" value="Unassembled WGS sequence"/>
</dbReference>
<evidence type="ECO:0000256" key="1">
    <source>
        <dbReference type="SAM" id="Phobius"/>
    </source>
</evidence>
<protein>
    <submittedName>
        <fullName evidence="3">Phosphoesterase PA-phosphatase</fullName>
    </submittedName>
</protein>
<evidence type="ECO:0000313" key="3">
    <source>
        <dbReference type="EMBL" id="EWT01924.1"/>
    </source>
</evidence>
<sequence>MGVGEAQRARGREPAGVVAFSPRTRRRFLLWGCACIVICLGLSALAARRPDVMAGWDRLLQLGPDRWRGAAPWLESPLVWVSNAFGTAASTIATALVAALLIARKQHRAAVYVVLVIAGTSLVTAVLKRYVDLARPVVVHPIIEYASSAMPSGHASNIAAAVTAACVLSALLVSRRALRRVLVVGVLVALVVGLDRLMLGVHTPTEVVAGYALGVGMGLFTAFFVNPTMRRRN</sequence>
<comment type="caution">
    <text evidence="3">The sequence shown here is derived from an EMBL/GenBank/DDBJ whole genome shotgun (WGS) entry which is preliminary data.</text>
</comment>
<dbReference type="PANTHER" id="PTHR14969">
    <property type="entry name" value="SPHINGOSINE-1-PHOSPHATE PHOSPHOHYDROLASE"/>
    <property type="match status" value="1"/>
</dbReference>
<dbReference type="Gene3D" id="1.20.144.10">
    <property type="entry name" value="Phosphatidic acid phosphatase type 2/haloperoxidase"/>
    <property type="match status" value="2"/>
</dbReference>
<feature type="transmembrane region" description="Helical" evidence="1">
    <location>
        <begin position="181"/>
        <end position="201"/>
    </location>
</feature>
<dbReference type="Pfam" id="PF01569">
    <property type="entry name" value="PAP2"/>
    <property type="match status" value="1"/>
</dbReference>
<dbReference type="InterPro" id="IPR036938">
    <property type="entry name" value="PAP2/HPO_sf"/>
</dbReference>
<dbReference type="RefSeq" id="WP_051510401.1">
    <property type="nucleotide sequence ID" value="NZ_AWSA01000016.1"/>
</dbReference>
<dbReference type="SUPFAM" id="SSF48317">
    <property type="entry name" value="Acid phosphatase/Vanadium-dependent haloperoxidase"/>
    <property type="match status" value="1"/>
</dbReference>
<keyword evidence="4" id="KW-1185">Reference proteome</keyword>
<gene>
    <name evidence="3" type="ORF">N865_12860</name>
</gene>
<accession>W9GDI7</accession>
<reference evidence="3 4" key="1">
    <citation type="submission" date="2013-08" db="EMBL/GenBank/DDBJ databases">
        <title>Intrasporangium oryzae NRRL B-24470.</title>
        <authorList>
            <person name="Liu H."/>
            <person name="Wang G."/>
        </authorList>
    </citation>
    <scope>NUCLEOTIDE SEQUENCE [LARGE SCALE GENOMIC DNA]</scope>
    <source>
        <strain evidence="3 4">NRRL B-24470</strain>
    </source>
</reference>
<dbReference type="InterPro" id="IPR000326">
    <property type="entry name" value="PAP2/HPO"/>
</dbReference>
<proteinExistence type="predicted"/>
<feature type="transmembrane region" description="Helical" evidence="1">
    <location>
        <begin position="155"/>
        <end position="174"/>
    </location>
</feature>
<organism evidence="3 4">
    <name type="scientific">Intrasporangium oryzae NRRL B-24470</name>
    <dbReference type="NCBI Taxonomy" id="1386089"/>
    <lineage>
        <taxon>Bacteria</taxon>
        <taxon>Bacillati</taxon>
        <taxon>Actinomycetota</taxon>
        <taxon>Actinomycetes</taxon>
        <taxon>Micrococcales</taxon>
        <taxon>Intrasporangiaceae</taxon>
        <taxon>Intrasporangium</taxon>
    </lineage>
</organism>
<dbReference type="OrthoDB" id="5289372at2"/>
<keyword evidence="1" id="KW-1133">Transmembrane helix</keyword>
<evidence type="ECO:0000259" key="2">
    <source>
        <dbReference type="SMART" id="SM00014"/>
    </source>
</evidence>
<dbReference type="EMBL" id="AWSA01000016">
    <property type="protein sequence ID" value="EWT01924.1"/>
    <property type="molecule type" value="Genomic_DNA"/>
</dbReference>
<dbReference type="PANTHER" id="PTHR14969:SF13">
    <property type="entry name" value="AT30094P"/>
    <property type="match status" value="1"/>
</dbReference>
<feature type="transmembrane region" description="Helical" evidence="1">
    <location>
        <begin position="109"/>
        <end position="127"/>
    </location>
</feature>
<dbReference type="STRING" id="1386089.N865_12860"/>
<name>W9GDI7_9MICO</name>
<evidence type="ECO:0000313" key="4">
    <source>
        <dbReference type="Proteomes" id="UP000019489"/>
    </source>
</evidence>
<feature type="domain" description="Phosphatidic acid phosphatase type 2/haloperoxidase" evidence="2">
    <location>
        <begin position="110"/>
        <end position="222"/>
    </location>
</feature>
<feature type="transmembrane region" description="Helical" evidence="1">
    <location>
        <begin position="78"/>
        <end position="102"/>
    </location>
</feature>